<dbReference type="RefSeq" id="XP_020429153.1">
    <property type="nucleotide sequence ID" value="XM_020580566.1"/>
</dbReference>
<evidence type="ECO:0000256" key="1">
    <source>
        <dbReference type="ARBA" id="ARBA00022723"/>
    </source>
</evidence>
<sequence length="139" mass="16053">MINNNFDKNCKVCSNTIISGQERYVCSECIDLTICLECYPKSHSISVHTDTAPLPHYCTIEKYVNQEYFLRHRADTLFQTSLNVFETFKNRLCLGHLDAKSPMKSSEMKIKWLTYQDVYESATKFGTSLLKIVPQVILI</sequence>
<reference evidence="4 5" key="1">
    <citation type="journal article" date="2011" name="Genome Res.">
        <title>Phylogeny-wide analysis of social amoeba genomes highlights ancient origins for complex intercellular communication.</title>
        <authorList>
            <person name="Heidel A.J."/>
            <person name="Lawal H.M."/>
            <person name="Felder M."/>
            <person name="Schilde C."/>
            <person name="Helps N.R."/>
            <person name="Tunggal B."/>
            <person name="Rivero F."/>
            <person name="John U."/>
            <person name="Schleicher M."/>
            <person name="Eichinger L."/>
            <person name="Platzer M."/>
            <person name="Noegel A.A."/>
            <person name="Schaap P."/>
            <person name="Gloeckner G."/>
        </authorList>
    </citation>
    <scope>NUCLEOTIDE SEQUENCE [LARGE SCALE GENOMIC DNA]</scope>
    <source>
        <strain evidence="5">ATCC 26659 / Pp 5 / PN500</strain>
    </source>
</reference>
<evidence type="ECO:0000256" key="2">
    <source>
        <dbReference type="ARBA" id="ARBA00022771"/>
    </source>
</evidence>
<dbReference type="GO" id="GO:0008270">
    <property type="term" value="F:zinc ion binding"/>
    <property type="evidence" value="ECO:0007669"/>
    <property type="project" value="UniProtKB-KW"/>
</dbReference>
<dbReference type="Proteomes" id="UP000001396">
    <property type="component" value="Unassembled WGS sequence"/>
</dbReference>
<evidence type="ECO:0008006" key="6">
    <source>
        <dbReference type="Google" id="ProtNLM"/>
    </source>
</evidence>
<keyword evidence="1" id="KW-0479">Metal-binding</keyword>
<organism evidence="4 5">
    <name type="scientific">Heterostelium pallidum (strain ATCC 26659 / Pp 5 / PN500)</name>
    <name type="common">Cellular slime mold</name>
    <name type="synonym">Polysphondylium pallidum</name>
    <dbReference type="NCBI Taxonomy" id="670386"/>
    <lineage>
        <taxon>Eukaryota</taxon>
        <taxon>Amoebozoa</taxon>
        <taxon>Evosea</taxon>
        <taxon>Eumycetozoa</taxon>
        <taxon>Dictyostelia</taxon>
        <taxon>Acytosteliales</taxon>
        <taxon>Acytosteliaceae</taxon>
        <taxon>Heterostelium</taxon>
    </lineage>
</organism>
<dbReference type="InterPro" id="IPR043145">
    <property type="entry name" value="Znf_ZZ_sf"/>
</dbReference>
<evidence type="ECO:0000313" key="4">
    <source>
        <dbReference type="EMBL" id="EFA77023.1"/>
    </source>
</evidence>
<keyword evidence="3" id="KW-0862">Zinc</keyword>
<dbReference type="GeneID" id="31365248"/>
<evidence type="ECO:0000313" key="5">
    <source>
        <dbReference type="Proteomes" id="UP000001396"/>
    </source>
</evidence>
<dbReference type="Gene3D" id="3.30.60.90">
    <property type="match status" value="1"/>
</dbReference>
<comment type="caution">
    <text evidence="4">The sequence shown here is derived from an EMBL/GenBank/DDBJ whole genome shotgun (WGS) entry which is preliminary data.</text>
</comment>
<keyword evidence="5" id="KW-1185">Reference proteome</keyword>
<dbReference type="AlphaFoldDB" id="D3BP13"/>
<accession>D3BP13</accession>
<dbReference type="EMBL" id="ADBJ01000044">
    <property type="protein sequence ID" value="EFA77023.1"/>
    <property type="molecule type" value="Genomic_DNA"/>
</dbReference>
<gene>
    <name evidence="4" type="ORF">PPL_09775</name>
</gene>
<evidence type="ECO:0000256" key="3">
    <source>
        <dbReference type="ARBA" id="ARBA00022833"/>
    </source>
</evidence>
<proteinExistence type="predicted"/>
<dbReference type="SUPFAM" id="SSF57850">
    <property type="entry name" value="RING/U-box"/>
    <property type="match status" value="1"/>
</dbReference>
<keyword evidence="2" id="KW-0863">Zinc-finger</keyword>
<dbReference type="InParanoid" id="D3BP13"/>
<name>D3BP13_HETP5</name>
<protein>
    <recommendedName>
        <fullName evidence="6">ZZ-type domain-containing protein</fullName>
    </recommendedName>
</protein>